<evidence type="ECO:0000259" key="4">
    <source>
        <dbReference type="PROSITE" id="PS50106"/>
    </source>
</evidence>
<dbReference type="SUPFAM" id="SSF50156">
    <property type="entry name" value="PDZ domain-like"/>
    <property type="match status" value="1"/>
</dbReference>
<dbReference type="Gene3D" id="2.30.42.10">
    <property type="match status" value="1"/>
</dbReference>
<proteinExistence type="predicted"/>
<evidence type="ECO:0000256" key="2">
    <source>
        <dbReference type="ARBA" id="ARBA00022553"/>
    </source>
</evidence>
<dbReference type="SMART" id="SM00228">
    <property type="entry name" value="PDZ"/>
    <property type="match status" value="1"/>
</dbReference>
<dbReference type="AlphaFoldDB" id="A0AA35XB05"/>
<name>A0AA35XB05_GEOBA</name>
<comment type="caution">
    <text evidence="5">The sequence shown here is derived from an EMBL/GenBank/DDBJ whole genome shotgun (WGS) entry which is preliminary data.</text>
</comment>
<dbReference type="PROSITE" id="PS50106">
    <property type="entry name" value="PDZ"/>
    <property type="match status" value="1"/>
</dbReference>
<dbReference type="PANTHER" id="PTHR12345">
    <property type="entry name" value="SYNTENIN RELATED"/>
    <property type="match status" value="1"/>
</dbReference>
<dbReference type="GO" id="GO:0005737">
    <property type="term" value="C:cytoplasm"/>
    <property type="evidence" value="ECO:0007669"/>
    <property type="project" value="TreeGrafter"/>
</dbReference>
<dbReference type="PANTHER" id="PTHR12345:SF16">
    <property type="entry name" value="X11L, ISOFORM F-RELATED"/>
    <property type="match status" value="1"/>
</dbReference>
<dbReference type="Pfam" id="PF00595">
    <property type="entry name" value="PDZ"/>
    <property type="match status" value="1"/>
</dbReference>
<dbReference type="InterPro" id="IPR001478">
    <property type="entry name" value="PDZ"/>
</dbReference>
<keyword evidence="3" id="KW-0677">Repeat</keyword>
<evidence type="ECO:0000256" key="1">
    <source>
        <dbReference type="ARBA" id="ARBA00022448"/>
    </source>
</evidence>
<dbReference type="FunFam" id="2.30.42.10:FF:000007">
    <property type="entry name" value="Amyloid beta A4 protein-binding family A member"/>
    <property type="match status" value="1"/>
</dbReference>
<protein>
    <submittedName>
        <fullName evidence="5">Amyloid-beta A4 protein-binding family A member 2</fullName>
    </submittedName>
</protein>
<keyword evidence="2" id="KW-0597">Phosphoprotein</keyword>
<evidence type="ECO:0000313" key="5">
    <source>
        <dbReference type="EMBL" id="CAI8052073.1"/>
    </source>
</evidence>
<dbReference type="InterPro" id="IPR051230">
    <property type="entry name" value="APP-Binding"/>
</dbReference>
<reference evidence="5" key="1">
    <citation type="submission" date="2023-03" db="EMBL/GenBank/DDBJ databases">
        <authorList>
            <person name="Steffen K."/>
            <person name="Cardenas P."/>
        </authorList>
    </citation>
    <scope>NUCLEOTIDE SEQUENCE</scope>
</reference>
<organism evidence="5 6">
    <name type="scientific">Geodia barretti</name>
    <name type="common">Barrett's horny sponge</name>
    <dbReference type="NCBI Taxonomy" id="519541"/>
    <lineage>
        <taxon>Eukaryota</taxon>
        <taxon>Metazoa</taxon>
        <taxon>Porifera</taxon>
        <taxon>Demospongiae</taxon>
        <taxon>Heteroscleromorpha</taxon>
        <taxon>Tetractinellida</taxon>
        <taxon>Astrophorina</taxon>
        <taxon>Geodiidae</taxon>
        <taxon>Geodia</taxon>
    </lineage>
</organism>
<keyword evidence="1" id="KW-0813">Transport</keyword>
<sequence>MTVVSCPTVVDITIVRPDLKFQLGFTIQDGVVRSLTRGSIAERSGVRVGHYIIEINGTSTVGLSHKDLVHLLTTTVGDLHLKTMPHLMYKLITGQVIPLYH</sequence>
<evidence type="ECO:0000256" key="3">
    <source>
        <dbReference type="ARBA" id="ARBA00022737"/>
    </source>
</evidence>
<dbReference type="GO" id="GO:0007268">
    <property type="term" value="P:chemical synaptic transmission"/>
    <property type="evidence" value="ECO:0007669"/>
    <property type="project" value="TreeGrafter"/>
</dbReference>
<evidence type="ECO:0000313" key="6">
    <source>
        <dbReference type="Proteomes" id="UP001174909"/>
    </source>
</evidence>
<gene>
    <name evidence="5" type="ORF">GBAR_LOCUS28508</name>
</gene>
<accession>A0AA35XB05</accession>
<dbReference type="InterPro" id="IPR036034">
    <property type="entry name" value="PDZ_sf"/>
</dbReference>
<feature type="domain" description="PDZ" evidence="4">
    <location>
        <begin position="11"/>
        <end position="87"/>
    </location>
</feature>
<dbReference type="Proteomes" id="UP001174909">
    <property type="component" value="Unassembled WGS sequence"/>
</dbReference>
<dbReference type="GO" id="GO:0005886">
    <property type="term" value="C:plasma membrane"/>
    <property type="evidence" value="ECO:0007669"/>
    <property type="project" value="TreeGrafter"/>
</dbReference>
<dbReference type="GO" id="GO:0045202">
    <property type="term" value="C:synapse"/>
    <property type="evidence" value="ECO:0007669"/>
    <property type="project" value="GOC"/>
</dbReference>
<keyword evidence="6" id="KW-1185">Reference proteome</keyword>
<dbReference type="EMBL" id="CASHTH010003985">
    <property type="protein sequence ID" value="CAI8052073.1"/>
    <property type="molecule type" value="Genomic_DNA"/>
</dbReference>